<protein>
    <submittedName>
        <fullName evidence="1">Uncharacterized protein</fullName>
    </submittedName>
</protein>
<name>A0ABQ6NA51_9STRA</name>
<reference evidence="1 2" key="1">
    <citation type="journal article" date="2023" name="Commun. Biol.">
        <title>Genome analysis of Parmales, the sister group of diatoms, reveals the evolutionary specialization of diatoms from phago-mixotrophs to photoautotrophs.</title>
        <authorList>
            <person name="Ban H."/>
            <person name="Sato S."/>
            <person name="Yoshikawa S."/>
            <person name="Yamada K."/>
            <person name="Nakamura Y."/>
            <person name="Ichinomiya M."/>
            <person name="Sato N."/>
            <person name="Blanc-Mathieu R."/>
            <person name="Endo H."/>
            <person name="Kuwata A."/>
            <person name="Ogata H."/>
        </authorList>
    </citation>
    <scope>NUCLEOTIDE SEQUENCE [LARGE SCALE GENOMIC DNA]</scope>
</reference>
<dbReference type="Proteomes" id="UP001165060">
    <property type="component" value="Unassembled WGS sequence"/>
</dbReference>
<accession>A0ABQ6NA51</accession>
<dbReference type="EMBL" id="BRYB01006596">
    <property type="protein sequence ID" value="GMI52634.1"/>
    <property type="molecule type" value="Genomic_DNA"/>
</dbReference>
<evidence type="ECO:0000313" key="2">
    <source>
        <dbReference type="Proteomes" id="UP001165060"/>
    </source>
</evidence>
<gene>
    <name evidence="1" type="ORF">TeGR_g1956</name>
</gene>
<sequence length="296" mass="31683">MPPLPPAPLYALLSSRTTAYAAFLADSFRRKAEGGVLAALGEENEAALEELDRVIQSLAPAPALRIDRQTSRIGRSFSRASFSRAASRLERPAPAQPIYLPRSVFSERILVEGSVIEVLDGRYVSVDERAGGGRELKSVLAAAEGGGARERIESEIRDAIRPVRGGAVEGEGTGKGRGFLGALASLLRPKRGRAVEGSAHDEIANILAQERALQPQIEKRIKAIKRMESDAGATPGAWAGARRQPTELSEMREAEWDRLAFESTSRASEVRPGWGGGTVAHEVDGKGWKELVGGGV</sequence>
<proteinExistence type="predicted"/>
<keyword evidence="2" id="KW-1185">Reference proteome</keyword>
<organism evidence="1 2">
    <name type="scientific">Tetraparma gracilis</name>
    <dbReference type="NCBI Taxonomy" id="2962635"/>
    <lineage>
        <taxon>Eukaryota</taxon>
        <taxon>Sar</taxon>
        <taxon>Stramenopiles</taxon>
        <taxon>Ochrophyta</taxon>
        <taxon>Bolidophyceae</taxon>
        <taxon>Parmales</taxon>
        <taxon>Triparmaceae</taxon>
        <taxon>Tetraparma</taxon>
    </lineage>
</organism>
<comment type="caution">
    <text evidence="1">The sequence shown here is derived from an EMBL/GenBank/DDBJ whole genome shotgun (WGS) entry which is preliminary data.</text>
</comment>
<evidence type="ECO:0000313" key="1">
    <source>
        <dbReference type="EMBL" id="GMI52634.1"/>
    </source>
</evidence>